<feature type="domain" description="DUF11" evidence="1">
    <location>
        <begin position="5"/>
        <end position="55"/>
    </location>
</feature>
<reference evidence="4" key="1">
    <citation type="journal article" date="2019" name="Int. J. Syst. Evol. Microbiol.">
        <title>The Global Catalogue of Microorganisms (GCM) 10K type strain sequencing project: providing services to taxonomists for standard genome sequencing and annotation.</title>
        <authorList>
            <consortium name="The Broad Institute Genomics Platform"/>
            <consortium name="The Broad Institute Genome Sequencing Center for Infectious Disease"/>
            <person name="Wu L."/>
            <person name="Ma J."/>
        </authorList>
    </citation>
    <scope>NUCLEOTIDE SEQUENCE [LARGE SCALE GENOMIC DNA]</scope>
    <source>
        <strain evidence="4">CECT 8551</strain>
    </source>
</reference>
<dbReference type="InterPro" id="IPR001434">
    <property type="entry name" value="OmcB-like_DUF11"/>
</dbReference>
<dbReference type="Proteomes" id="UP001595766">
    <property type="component" value="Unassembled WGS sequence"/>
</dbReference>
<dbReference type="InterPro" id="IPR013783">
    <property type="entry name" value="Ig-like_fold"/>
</dbReference>
<dbReference type="RefSeq" id="WP_376856838.1">
    <property type="nucleotide sequence ID" value="NZ_JBHSAV010000082.1"/>
</dbReference>
<organism evidence="3 4">
    <name type="scientific">Belliella kenyensis</name>
    <dbReference type="NCBI Taxonomy" id="1472724"/>
    <lineage>
        <taxon>Bacteria</taxon>
        <taxon>Pseudomonadati</taxon>
        <taxon>Bacteroidota</taxon>
        <taxon>Cytophagia</taxon>
        <taxon>Cytophagales</taxon>
        <taxon>Cyclobacteriaceae</taxon>
        <taxon>Belliella</taxon>
    </lineage>
</organism>
<feature type="non-terminal residue" evidence="3">
    <location>
        <position position="1"/>
    </location>
</feature>
<proteinExistence type="predicted"/>
<dbReference type="Pfam" id="PF01345">
    <property type="entry name" value="DUF11"/>
    <property type="match status" value="3"/>
</dbReference>
<accession>A0ABV8EQI1</accession>
<keyword evidence="4" id="KW-1185">Reference proteome</keyword>
<dbReference type="NCBIfam" id="TIGR01451">
    <property type="entry name" value="B_ant_repeat"/>
    <property type="match status" value="1"/>
</dbReference>
<comment type="caution">
    <text evidence="3">The sequence shown here is derived from an EMBL/GenBank/DDBJ whole genome shotgun (WGS) entry which is preliminary data.</text>
</comment>
<dbReference type="InterPro" id="IPR047589">
    <property type="entry name" value="DUF11_rpt"/>
</dbReference>
<dbReference type="SUPFAM" id="SSF101898">
    <property type="entry name" value="NHL repeat"/>
    <property type="match status" value="1"/>
</dbReference>
<sequence length="565" mass="57854">AGLITWTIGDLADGANATLEITATVLATGDYGNTATINSTSEDPDLTNNQASVTVVPLVPFDCADNSALISLGPNINTGTTLFQINRVANPFVYVPIGNNSHGITYNAIGYNIQDNFLYGINQSGGSSNELVRVDANGTVINLGPISGLPVGNYISGDMDASGFLYVNVAGSISSIYKINVATRQMVEEIVLTLELNNVPDIAFNPVNGLLYGVIQGFGSTRGRLFSINPANGNVGLIGPAFTTAGTFTFGAMYGDSLGNIYGNGNDGGFFKFNLDDGSRVRISNSQASTVNDGAFCSTGIFNFDADPSLVKTVTSYIPGESVTFQIVVSNSGPFGVASLVVTDPIILGIPISNHTYTATVSGGASTQVLGTQTGAINDIVNLPIDGSVTYSYTVVIPPSFLGPLTNTASISVPLEINDINPGNNESTASVSIIRANSDSAGPINGLVGATNIGINVLDNDTFNAAAVVPANVTISPNTNGPLTVNADGTVSVASNTPAGTYNVNYTVCLNSNPSNCSTTTVTVTVIRLDANVGIEKTSSSATPNVGSNVVFTLTASNAGPSAAT</sequence>
<name>A0ABV8EQI1_9BACT</name>
<feature type="domain" description="DUF11" evidence="1">
    <location>
        <begin position="310"/>
        <end position="431"/>
    </location>
</feature>
<feature type="domain" description="DUF6923" evidence="2">
    <location>
        <begin position="74"/>
        <end position="298"/>
    </location>
</feature>
<evidence type="ECO:0000313" key="4">
    <source>
        <dbReference type="Proteomes" id="UP001595766"/>
    </source>
</evidence>
<dbReference type="Pfam" id="PF21959">
    <property type="entry name" value="DUF6923"/>
    <property type="match status" value="1"/>
</dbReference>
<dbReference type="EMBL" id="JBHSAV010000082">
    <property type="protein sequence ID" value="MFC3977925.1"/>
    <property type="molecule type" value="Genomic_DNA"/>
</dbReference>
<protein>
    <submittedName>
        <fullName evidence="3">DUF6923 family protein</fullName>
    </submittedName>
</protein>
<dbReference type="Gene3D" id="2.60.40.10">
    <property type="entry name" value="Immunoglobulins"/>
    <property type="match status" value="1"/>
</dbReference>
<gene>
    <name evidence="3" type="ORF">ACFOUP_16190</name>
</gene>
<evidence type="ECO:0000259" key="2">
    <source>
        <dbReference type="Pfam" id="PF21959"/>
    </source>
</evidence>
<dbReference type="InterPro" id="IPR054215">
    <property type="entry name" value="DUF6923"/>
</dbReference>
<feature type="non-terminal residue" evidence="3">
    <location>
        <position position="565"/>
    </location>
</feature>
<evidence type="ECO:0000259" key="1">
    <source>
        <dbReference type="Pfam" id="PF01345"/>
    </source>
</evidence>
<evidence type="ECO:0000313" key="3">
    <source>
        <dbReference type="EMBL" id="MFC3977925.1"/>
    </source>
</evidence>
<feature type="domain" description="DUF11" evidence="1">
    <location>
        <begin position="533"/>
        <end position="565"/>
    </location>
</feature>